<reference evidence="1" key="1">
    <citation type="submission" date="2022-07" db="EMBL/GenBank/DDBJ databases">
        <title>Phylogenomic reconstructions and comparative analyses of Kickxellomycotina fungi.</title>
        <authorList>
            <person name="Reynolds N.K."/>
            <person name="Stajich J.E."/>
            <person name="Barry K."/>
            <person name="Grigoriev I.V."/>
            <person name="Crous P."/>
            <person name="Smith M.E."/>
        </authorList>
    </citation>
    <scope>NUCLEOTIDE SEQUENCE</scope>
    <source>
        <strain evidence="1">CBS 102833</strain>
    </source>
</reference>
<dbReference type="EMBL" id="JANBUP010001246">
    <property type="protein sequence ID" value="KAJ2807139.1"/>
    <property type="molecule type" value="Genomic_DNA"/>
</dbReference>
<gene>
    <name evidence="1" type="primary">TOR1_2</name>
    <name evidence="1" type="ORF">H4S07_003653</name>
</gene>
<proteinExistence type="predicted"/>
<name>A0ACC1LGF7_9FUNG</name>
<accession>A0ACC1LGF7</accession>
<feature type="non-terminal residue" evidence="1">
    <location>
        <position position="343"/>
    </location>
</feature>
<evidence type="ECO:0000313" key="2">
    <source>
        <dbReference type="Proteomes" id="UP001140096"/>
    </source>
</evidence>
<dbReference type="Proteomes" id="UP001140096">
    <property type="component" value="Unassembled WGS sequence"/>
</dbReference>
<keyword evidence="2" id="KW-1185">Reference proteome</keyword>
<dbReference type="EC" id="2.7.11.1" evidence="1"/>
<protein>
    <submittedName>
        <fullName evidence="1">Phosphatidylinositol kinase- protein kinase tor1</fullName>
        <ecNumber evidence="1">2.7.11.1</ecNumber>
    </submittedName>
</protein>
<sequence length="343" mass="38701">MRKATTSALHVLQILSPSLGALLFFVVPRLLSLLNPAAAFSSVVEPALECISSIVAAANSNSYALRIVNKLDYLLQCQLTEQLQAAVIDVLCTLMEQLQEEFVLFMPTINATIAKFGIVNHKRYEQYSALLGASMLIPKDRSRTLPRPRRDSIQVEADATQGSHIMHKLEINEEMLRQGWEVPQRGFKVDWDDWMNKLSVELIKQSPSPALRACLNLSLKCPKLSGELFNAAFISCWDEISAEHRQDIANMFQEIAQLPDVSADILKTILRLADLMERNQQPTFASIKLLGEYADRCYSLAKELRYREAEWVDNKDNDTIEKLIVLNQNLDSDDSAIGMLNYV</sequence>
<keyword evidence="1" id="KW-0418">Kinase</keyword>
<evidence type="ECO:0000313" key="1">
    <source>
        <dbReference type="EMBL" id="KAJ2807139.1"/>
    </source>
</evidence>
<keyword evidence="1" id="KW-0808">Transferase</keyword>
<organism evidence="1 2">
    <name type="scientific">Coemansia furcata</name>
    <dbReference type="NCBI Taxonomy" id="417177"/>
    <lineage>
        <taxon>Eukaryota</taxon>
        <taxon>Fungi</taxon>
        <taxon>Fungi incertae sedis</taxon>
        <taxon>Zoopagomycota</taxon>
        <taxon>Kickxellomycotina</taxon>
        <taxon>Kickxellomycetes</taxon>
        <taxon>Kickxellales</taxon>
        <taxon>Kickxellaceae</taxon>
        <taxon>Coemansia</taxon>
    </lineage>
</organism>
<comment type="caution">
    <text evidence="1">The sequence shown here is derived from an EMBL/GenBank/DDBJ whole genome shotgun (WGS) entry which is preliminary data.</text>
</comment>